<dbReference type="Pfam" id="PF04488">
    <property type="entry name" value="Gly_transf_sug"/>
    <property type="match status" value="1"/>
</dbReference>
<name>A0ABQ6F5Y8_9VIBR</name>
<dbReference type="InterPro" id="IPR007577">
    <property type="entry name" value="GlycoTrfase_DXD_sugar-bd_CS"/>
</dbReference>
<keyword evidence="1" id="KW-0808">Transferase</keyword>
<dbReference type="Gene3D" id="3.90.550.20">
    <property type="match status" value="1"/>
</dbReference>
<dbReference type="EMBL" id="BSPW01000105">
    <property type="protein sequence ID" value="GLT20351.1"/>
    <property type="molecule type" value="Genomic_DNA"/>
</dbReference>
<accession>A0ABQ6F5Y8</accession>
<evidence type="ECO:0008006" key="4">
    <source>
        <dbReference type="Google" id="ProtNLM"/>
    </source>
</evidence>
<reference evidence="3" key="1">
    <citation type="journal article" date="2019" name="Int. J. Syst. Evol. Microbiol.">
        <title>The Global Catalogue of Microorganisms (GCM) 10K type strain sequencing project: providing services to taxonomists for standard genome sequencing and annotation.</title>
        <authorList>
            <consortium name="The Broad Institute Genomics Platform"/>
            <consortium name="The Broad Institute Genome Sequencing Center for Infectious Disease"/>
            <person name="Wu L."/>
            <person name="Ma J."/>
        </authorList>
    </citation>
    <scope>NUCLEOTIDE SEQUENCE [LARGE SCALE GENOMIC DNA]</scope>
    <source>
        <strain evidence="3">NBRC 108723</strain>
    </source>
</reference>
<gene>
    <name evidence="2" type="ORF">GCM10007938_41350</name>
</gene>
<organism evidence="2 3">
    <name type="scientific">Vibrio zhanjiangensis</name>
    <dbReference type="NCBI Taxonomy" id="1046128"/>
    <lineage>
        <taxon>Bacteria</taxon>
        <taxon>Pseudomonadati</taxon>
        <taxon>Pseudomonadota</taxon>
        <taxon>Gammaproteobacteria</taxon>
        <taxon>Vibrionales</taxon>
        <taxon>Vibrionaceae</taxon>
        <taxon>Vibrio</taxon>
    </lineage>
</organism>
<dbReference type="Proteomes" id="UP001157138">
    <property type="component" value="Unassembled WGS sequence"/>
</dbReference>
<comment type="caution">
    <text evidence="2">The sequence shown here is derived from an EMBL/GenBank/DDBJ whole genome shotgun (WGS) entry which is preliminary data.</text>
</comment>
<evidence type="ECO:0000313" key="3">
    <source>
        <dbReference type="Proteomes" id="UP001157138"/>
    </source>
</evidence>
<dbReference type="InterPro" id="IPR029044">
    <property type="entry name" value="Nucleotide-diphossugar_trans"/>
</dbReference>
<dbReference type="PANTHER" id="PTHR32385:SF15">
    <property type="entry name" value="INOSITOL PHOSPHOCERAMIDE MANNOSYLTRANSFERASE 1"/>
    <property type="match status" value="1"/>
</dbReference>
<evidence type="ECO:0000256" key="1">
    <source>
        <dbReference type="ARBA" id="ARBA00022679"/>
    </source>
</evidence>
<sequence length="179" mass="20766">MSLDFEYRYVTTEEREEFVKQNAPTRVYDAYMRLNDGAAQADLWRLVTLNACGGIYMDIDATLVWPLKHLIQKDSEALYVTLDKNGHYTNFFLATAPNNPIYLDTINKIVDNIEQEKVSQGVYHLTGPMVLTNAINDKEVESKSRKYVAIQGTFTNEYFQYIDKPRGKWTHKKPEDLLK</sequence>
<dbReference type="InterPro" id="IPR051706">
    <property type="entry name" value="Glycosyltransferase_domain"/>
</dbReference>
<evidence type="ECO:0000313" key="2">
    <source>
        <dbReference type="EMBL" id="GLT20351.1"/>
    </source>
</evidence>
<protein>
    <recommendedName>
        <fullName evidence="4">Glycosyl transferase</fullName>
    </recommendedName>
</protein>
<proteinExistence type="predicted"/>
<dbReference type="SUPFAM" id="SSF53448">
    <property type="entry name" value="Nucleotide-diphospho-sugar transferases"/>
    <property type="match status" value="1"/>
</dbReference>
<keyword evidence="3" id="KW-1185">Reference proteome</keyword>
<dbReference type="PANTHER" id="PTHR32385">
    <property type="entry name" value="MANNOSYL PHOSPHORYLINOSITOL CERAMIDE SYNTHASE"/>
    <property type="match status" value="1"/>
</dbReference>